<comment type="caution">
    <text evidence="2">The sequence shown here is derived from an EMBL/GenBank/DDBJ whole genome shotgun (WGS) entry which is preliminary data.</text>
</comment>
<proteinExistence type="predicted"/>
<dbReference type="SUPFAM" id="SSF109854">
    <property type="entry name" value="DinB/YfiT-like putative metalloenzymes"/>
    <property type="match status" value="1"/>
</dbReference>
<dbReference type="Proteomes" id="UP000319516">
    <property type="component" value="Unassembled WGS sequence"/>
</dbReference>
<dbReference type="InterPro" id="IPR024344">
    <property type="entry name" value="MDMPI_metal-binding"/>
</dbReference>
<evidence type="ECO:0000259" key="1">
    <source>
        <dbReference type="Pfam" id="PF11716"/>
    </source>
</evidence>
<dbReference type="InterPro" id="IPR034660">
    <property type="entry name" value="DinB/YfiT-like"/>
</dbReference>
<dbReference type="GO" id="GO:0046872">
    <property type="term" value="F:metal ion binding"/>
    <property type="evidence" value="ECO:0007669"/>
    <property type="project" value="InterPro"/>
</dbReference>
<keyword evidence="2" id="KW-0670">Pyruvate</keyword>
<organism evidence="2 3">
    <name type="scientific">Ornithinicoccus hortensis</name>
    <dbReference type="NCBI Taxonomy" id="82346"/>
    <lineage>
        <taxon>Bacteria</taxon>
        <taxon>Bacillati</taxon>
        <taxon>Actinomycetota</taxon>
        <taxon>Actinomycetes</taxon>
        <taxon>Micrococcales</taxon>
        <taxon>Intrasporangiaceae</taxon>
        <taxon>Ornithinicoccus</taxon>
    </lineage>
</organism>
<dbReference type="EMBL" id="VFOP01000001">
    <property type="protein sequence ID" value="TQL50238.1"/>
    <property type="molecule type" value="Genomic_DNA"/>
</dbReference>
<reference evidence="2 3" key="1">
    <citation type="submission" date="2019-06" db="EMBL/GenBank/DDBJ databases">
        <title>Sequencing the genomes of 1000 actinobacteria strains.</title>
        <authorList>
            <person name="Klenk H.-P."/>
        </authorList>
    </citation>
    <scope>NUCLEOTIDE SEQUENCE [LARGE SCALE GENOMIC DNA]</scope>
    <source>
        <strain evidence="2 3">DSM 12335</strain>
    </source>
</reference>
<dbReference type="Gene3D" id="1.20.120.450">
    <property type="entry name" value="dinb family like domain"/>
    <property type="match status" value="1"/>
</dbReference>
<name>A0A542YQ50_9MICO</name>
<accession>A0A542YQ50</accession>
<sequence length="238" mass="25835">MTLPVYLSVDRALARLDEADKALAATLGKLDEETLRGPSLLPGWTRAHVLAHLARNADALQHLVGWASTGREVPAYSSLEQREADIEEGAKQSLQRLRADVTTASSAFRQRAERLRGRTDLTDVRTGSTAVTMAGSQVPWMRLREVTMHHVDLDVGFLFKDCPTEVVHAALVEAADRLNGKVGCPHVTLIPSDGRKIHLGGGGQVVEGNTGRILLWVTRGIDRGVQSDKPLPVLPSYG</sequence>
<keyword evidence="2" id="KW-0413">Isomerase</keyword>
<dbReference type="GO" id="GO:0016853">
    <property type="term" value="F:isomerase activity"/>
    <property type="evidence" value="ECO:0007669"/>
    <property type="project" value="UniProtKB-KW"/>
</dbReference>
<dbReference type="NCBIfam" id="TIGR03083">
    <property type="entry name" value="maleylpyruvate isomerase family mycothiol-dependent enzyme"/>
    <property type="match status" value="1"/>
</dbReference>
<dbReference type="InterPro" id="IPR017517">
    <property type="entry name" value="Maleyloyr_isom"/>
</dbReference>
<dbReference type="RefSeq" id="WP_141784393.1">
    <property type="nucleotide sequence ID" value="NZ_BAAAIK010000004.1"/>
</dbReference>
<evidence type="ECO:0000313" key="3">
    <source>
        <dbReference type="Proteomes" id="UP000319516"/>
    </source>
</evidence>
<keyword evidence="3" id="KW-1185">Reference proteome</keyword>
<feature type="domain" description="Mycothiol-dependent maleylpyruvate isomerase metal-binding" evidence="1">
    <location>
        <begin position="17"/>
        <end position="153"/>
    </location>
</feature>
<protein>
    <submittedName>
        <fullName evidence="2">Maleylpyruvate isomerase</fullName>
    </submittedName>
</protein>
<dbReference type="OrthoDB" id="5118203at2"/>
<evidence type="ECO:0000313" key="2">
    <source>
        <dbReference type="EMBL" id="TQL50238.1"/>
    </source>
</evidence>
<gene>
    <name evidence="2" type="ORF">FB467_1342</name>
</gene>
<dbReference type="AlphaFoldDB" id="A0A542YQ50"/>
<dbReference type="Pfam" id="PF11716">
    <property type="entry name" value="MDMPI_N"/>
    <property type="match status" value="1"/>
</dbReference>